<evidence type="ECO:0000313" key="3">
    <source>
        <dbReference type="EMBL" id="WNH53793.1"/>
    </source>
</evidence>
<dbReference type="RefSeq" id="WP_311192923.1">
    <property type="nucleotide sequence ID" value="NZ_CP115541.1"/>
</dbReference>
<keyword evidence="4" id="KW-1185">Reference proteome</keyword>
<feature type="signal peptide" evidence="2">
    <location>
        <begin position="1"/>
        <end position="24"/>
    </location>
</feature>
<dbReference type="Proteomes" id="UP001302072">
    <property type="component" value="Chromosome"/>
</dbReference>
<evidence type="ECO:0000256" key="2">
    <source>
        <dbReference type="SAM" id="SignalP"/>
    </source>
</evidence>
<feature type="chain" id="PRO_5046095043" description="Lipoprotein" evidence="2">
    <location>
        <begin position="25"/>
        <end position="179"/>
    </location>
</feature>
<sequence length="179" mass="19244">MSKTLLVPVLAVLLAACSAPSGEAGAPSAPAAAAPAAPVSSTPQEEKGMHKECNGARLSLTVLPAKDETSRTRMDFEKDGQRRTLENPPEMSDYSAVGLACVKDEKGTSYFVVQFGEVEQGCAFCEWFYLYDTNGTALTHSNPPLKDEGDEKSPNNDEYAALLTKLGITHPEEVDYIEE</sequence>
<feature type="region of interest" description="Disordered" evidence="1">
    <location>
        <begin position="69"/>
        <end position="90"/>
    </location>
</feature>
<evidence type="ECO:0008006" key="5">
    <source>
        <dbReference type="Google" id="ProtNLM"/>
    </source>
</evidence>
<dbReference type="EMBL" id="CP115541">
    <property type="protein sequence ID" value="WNH53793.1"/>
    <property type="molecule type" value="Genomic_DNA"/>
</dbReference>
<evidence type="ECO:0000256" key="1">
    <source>
        <dbReference type="SAM" id="MobiDB-lite"/>
    </source>
</evidence>
<proteinExistence type="predicted"/>
<reference evidence="3 4" key="1">
    <citation type="submission" date="2022-12" db="EMBL/GenBank/DDBJ databases">
        <title>Two new species, Stenotrophomonas aracearum and Stenotrophomonas oahuensis, isolated from Anthurium (Araceae family) in Hawaii.</title>
        <authorList>
            <person name="Chunag S.C."/>
            <person name="Dobhal S."/>
            <person name="Alvarez A."/>
            <person name="Arif M."/>
        </authorList>
    </citation>
    <scope>NUCLEOTIDE SEQUENCE [LARGE SCALE GENOMIC DNA]</scope>
    <source>
        <strain evidence="3 4">A5586</strain>
    </source>
</reference>
<gene>
    <name evidence="3" type="ORF">PDM29_05800</name>
</gene>
<accession>A0ABY9YSV4</accession>
<name>A0ABY9YSV4_9GAMM</name>
<feature type="region of interest" description="Disordered" evidence="1">
    <location>
        <begin position="24"/>
        <end position="52"/>
    </location>
</feature>
<feature type="compositionally biased region" description="Low complexity" evidence="1">
    <location>
        <begin position="24"/>
        <end position="41"/>
    </location>
</feature>
<evidence type="ECO:0000313" key="4">
    <source>
        <dbReference type="Proteomes" id="UP001302072"/>
    </source>
</evidence>
<organism evidence="3 4">
    <name type="scientific">Stenotrophomonas oahuensis</name>
    <dbReference type="NCBI Taxonomy" id="3003271"/>
    <lineage>
        <taxon>Bacteria</taxon>
        <taxon>Pseudomonadati</taxon>
        <taxon>Pseudomonadota</taxon>
        <taxon>Gammaproteobacteria</taxon>
        <taxon>Lysobacterales</taxon>
        <taxon>Lysobacteraceae</taxon>
        <taxon>Stenotrophomonas</taxon>
    </lineage>
</organism>
<dbReference type="PROSITE" id="PS51257">
    <property type="entry name" value="PROKAR_LIPOPROTEIN"/>
    <property type="match status" value="1"/>
</dbReference>
<protein>
    <recommendedName>
        <fullName evidence="5">Lipoprotein</fullName>
    </recommendedName>
</protein>
<keyword evidence="2" id="KW-0732">Signal</keyword>
<feature type="compositionally biased region" description="Basic and acidic residues" evidence="1">
    <location>
        <begin position="69"/>
        <end position="85"/>
    </location>
</feature>